<dbReference type="PANTHER" id="PTHR41521">
    <property type="match status" value="1"/>
</dbReference>
<name>A0ABZ2JYF2_9BACT</name>
<dbReference type="RefSeq" id="WP_394840908.1">
    <property type="nucleotide sequence ID" value="NZ_CP089982.1"/>
</dbReference>
<dbReference type="SUPFAM" id="SSF54909">
    <property type="entry name" value="Dimeric alpha+beta barrel"/>
    <property type="match status" value="1"/>
</dbReference>
<dbReference type="PANTHER" id="PTHR41521:SF4">
    <property type="entry name" value="BLR0684 PROTEIN"/>
    <property type="match status" value="1"/>
</dbReference>
<sequence length="101" mass="11458">MAAYLIVDVTRVRDPDAYAQYRERVTPGLERAGGRYLARGGRVDVLEGTWSPGRLVLVEFSSMLEGRRWWDSADYRPLRALRQSSTDGNMVLLDGLAEVQR</sequence>
<dbReference type="Gene3D" id="3.30.70.100">
    <property type="match status" value="1"/>
</dbReference>
<accession>A0ABZ2JYF2</accession>
<dbReference type="Proteomes" id="UP001379533">
    <property type="component" value="Chromosome"/>
</dbReference>
<evidence type="ECO:0000313" key="2">
    <source>
        <dbReference type="EMBL" id="WXA90295.1"/>
    </source>
</evidence>
<proteinExistence type="predicted"/>
<organism evidence="2 3">
    <name type="scientific">Pendulispora brunnea</name>
    <dbReference type="NCBI Taxonomy" id="2905690"/>
    <lineage>
        <taxon>Bacteria</taxon>
        <taxon>Pseudomonadati</taxon>
        <taxon>Myxococcota</taxon>
        <taxon>Myxococcia</taxon>
        <taxon>Myxococcales</taxon>
        <taxon>Sorangiineae</taxon>
        <taxon>Pendulisporaceae</taxon>
        <taxon>Pendulispora</taxon>
    </lineage>
</organism>
<reference evidence="2 3" key="1">
    <citation type="submission" date="2021-12" db="EMBL/GenBank/DDBJ databases">
        <title>Discovery of the Pendulisporaceae a myxobacterial family with distinct sporulation behavior and unique specialized metabolism.</title>
        <authorList>
            <person name="Garcia R."/>
            <person name="Popoff A."/>
            <person name="Bader C.D."/>
            <person name="Loehr J."/>
            <person name="Walesch S."/>
            <person name="Walt C."/>
            <person name="Boldt J."/>
            <person name="Bunk B."/>
            <person name="Haeckl F.J.F.P.J."/>
            <person name="Gunesch A.P."/>
            <person name="Birkelbach J."/>
            <person name="Nuebel U."/>
            <person name="Pietschmann T."/>
            <person name="Bach T."/>
            <person name="Mueller R."/>
        </authorList>
    </citation>
    <scope>NUCLEOTIDE SEQUENCE [LARGE SCALE GENOMIC DNA]</scope>
    <source>
        <strain evidence="2 3">MSr12523</strain>
    </source>
</reference>
<gene>
    <name evidence="2" type="ORF">LZC95_28010</name>
</gene>
<evidence type="ECO:0000313" key="3">
    <source>
        <dbReference type="Proteomes" id="UP001379533"/>
    </source>
</evidence>
<protein>
    <submittedName>
        <fullName evidence="2">DUF1330 domain-containing protein</fullName>
    </submittedName>
</protein>
<dbReference type="Pfam" id="PF07045">
    <property type="entry name" value="DUF1330"/>
    <property type="match status" value="1"/>
</dbReference>
<keyword evidence="3" id="KW-1185">Reference proteome</keyword>
<dbReference type="InterPro" id="IPR010753">
    <property type="entry name" value="DUF1330"/>
</dbReference>
<feature type="domain" description="DUF1330" evidence="1">
    <location>
        <begin position="3"/>
        <end position="95"/>
    </location>
</feature>
<dbReference type="EMBL" id="CP089982">
    <property type="protein sequence ID" value="WXA90295.1"/>
    <property type="molecule type" value="Genomic_DNA"/>
</dbReference>
<dbReference type="InterPro" id="IPR011008">
    <property type="entry name" value="Dimeric_a/b-barrel"/>
</dbReference>
<evidence type="ECO:0000259" key="1">
    <source>
        <dbReference type="Pfam" id="PF07045"/>
    </source>
</evidence>